<dbReference type="AlphaFoldDB" id="A0A2G9I8T9"/>
<dbReference type="InterPro" id="IPR031307">
    <property type="entry name" value="Ninja_fam"/>
</dbReference>
<organism evidence="7 8">
    <name type="scientific">Handroanthus impetiginosus</name>
    <dbReference type="NCBI Taxonomy" id="429701"/>
    <lineage>
        <taxon>Eukaryota</taxon>
        <taxon>Viridiplantae</taxon>
        <taxon>Streptophyta</taxon>
        <taxon>Embryophyta</taxon>
        <taxon>Tracheophyta</taxon>
        <taxon>Spermatophyta</taxon>
        <taxon>Magnoliopsida</taxon>
        <taxon>eudicotyledons</taxon>
        <taxon>Gunneridae</taxon>
        <taxon>Pentapetalae</taxon>
        <taxon>asterids</taxon>
        <taxon>lamiids</taxon>
        <taxon>Lamiales</taxon>
        <taxon>Bignoniaceae</taxon>
        <taxon>Crescentiina</taxon>
        <taxon>Tabebuia alliance</taxon>
        <taxon>Handroanthus</taxon>
    </lineage>
</organism>
<comment type="similarity">
    <text evidence="2 4">Belongs to the Ninja family.</text>
</comment>
<reference evidence="8" key="1">
    <citation type="journal article" date="2018" name="Gigascience">
        <title>Genome assembly of the Pink Ipe (Handroanthus impetiginosus, Bignoniaceae), a highly valued, ecologically keystone Neotropical timber forest tree.</title>
        <authorList>
            <person name="Silva-Junior O.B."/>
            <person name="Grattapaglia D."/>
            <person name="Novaes E."/>
            <person name="Collevatti R.G."/>
        </authorList>
    </citation>
    <scope>NUCLEOTIDE SEQUENCE [LARGE SCALE GENOMIC DNA]</scope>
    <source>
        <strain evidence="8">cv. UFG-1</strain>
    </source>
</reference>
<feature type="compositionally biased region" description="Low complexity" evidence="5">
    <location>
        <begin position="31"/>
        <end position="43"/>
    </location>
</feature>
<keyword evidence="8" id="KW-1185">Reference proteome</keyword>
<name>A0A2G9I8T9_9LAMI</name>
<gene>
    <name evidence="7" type="ORF">CDL12_01075</name>
</gene>
<evidence type="ECO:0000256" key="4">
    <source>
        <dbReference type="RuleBase" id="RU369029"/>
    </source>
</evidence>
<feature type="domain" description="Tify" evidence="6">
    <location>
        <begin position="166"/>
        <end position="199"/>
    </location>
</feature>
<evidence type="ECO:0000256" key="1">
    <source>
        <dbReference type="ARBA" id="ARBA00004123"/>
    </source>
</evidence>
<comment type="function">
    <text evidence="4">Acts as a negative regulator of abscisic acid (ABA) response.</text>
</comment>
<comment type="caution">
    <text evidence="7">The sequence shown here is derived from an EMBL/GenBank/DDBJ whole genome shotgun (WGS) entry which is preliminary data.</text>
</comment>
<evidence type="ECO:0000313" key="8">
    <source>
        <dbReference type="Proteomes" id="UP000231279"/>
    </source>
</evidence>
<dbReference type="PANTHER" id="PTHR31413:SF15">
    <property type="entry name" value="NINJA-FAMILY PROTEIN"/>
    <property type="match status" value="1"/>
</dbReference>
<evidence type="ECO:0000313" key="7">
    <source>
        <dbReference type="EMBL" id="PIN26168.1"/>
    </source>
</evidence>
<keyword evidence="3 4" id="KW-0539">Nucleus</keyword>
<feature type="compositionally biased region" description="Polar residues" evidence="5">
    <location>
        <begin position="1"/>
        <end position="30"/>
    </location>
</feature>
<dbReference type="EMBL" id="NKXS01000138">
    <property type="protein sequence ID" value="PIN26168.1"/>
    <property type="molecule type" value="Genomic_DNA"/>
</dbReference>
<dbReference type="GO" id="GO:0045892">
    <property type="term" value="P:negative regulation of DNA-templated transcription"/>
    <property type="evidence" value="ECO:0007669"/>
    <property type="project" value="TreeGrafter"/>
</dbReference>
<evidence type="ECO:0000259" key="6">
    <source>
        <dbReference type="Pfam" id="PF16135"/>
    </source>
</evidence>
<dbReference type="Proteomes" id="UP000231279">
    <property type="component" value="Unassembled WGS sequence"/>
</dbReference>
<evidence type="ECO:0000256" key="2">
    <source>
        <dbReference type="ARBA" id="ARBA00006081"/>
    </source>
</evidence>
<feature type="compositionally biased region" description="Polar residues" evidence="5">
    <location>
        <begin position="44"/>
        <end position="55"/>
    </location>
</feature>
<proteinExistence type="inferred from homology"/>
<feature type="compositionally biased region" description="Polar residues" evidence="5">
    <location>
        <begin position="104"/>
        <end position="118"/>
    </location>
</feature>
<dbReference type="InterPro" id="IPR032308">
    <property type="entry name" value="TDBD"/>
</dbReference>
<accession>A0A2G9I8T9</accession>
<dbReference type="GO" id="GO:0007165">
    <property type="term" value="P:signal transduction"/>
    <property type="evidence" value="ECO:0007669"/>
    <property type="project" value="InterPro"/>
</dbReference>
<dbReference type="Pfam" id="PF16135">
    <property type="entry name" value="TDBD"/>
    <property type="match status" value="1"/>
</dbReference>
<evidence type="ECO:0000256" key="3">
    <source>
        <dbReference type="ARBA" id="ARBA00023242"/>
    </source>
</evidence>
<dbReference type="PANTHER" id="PTHR31413">
    <property type="entry name" value="AFP HOMOLOG 2"/>
    <property type="match status" value="1"/>
</dbReference>
<dbReference type="OrthoDB" id="667358at2759"/>
<feature type="region of interest" description="Disordered" evidence="5">
    <location>
        <begin position="85"/>
        <end position="148"/>
    </location>
</feature>
<sequence>MNRNGNGSWNSSMECESSPAASDYQSTSQKGGSSSDTGSHSSSILVHQNQLASRSNKIEHQEVINSSSHSKHIEHRTNMVLLSTPQFQSTTDITTQKPEPEAHPNQTNNICSNATSGVANKLPKPPTRNHNDASVQHMPRVSTTGNGPNGKTIMGFLYKYANNEVSIVCCCHGSSFSPAQFVEHAGGVDVSHPLRHITMVLPPLE</sequence>
<evidence type="ECO:0000256" key="5">
    <source>
        <dbReference type="SAM" id="MobiDB-lite"/>
    </source>
</evidence>
<dbReference type="STRING" id="429701.A0A2G9I8T9"/>
<protein>
    <recommendedName>
        <fullName evidence="4">Ninja-family protein</fullName>
    </recommendedName>
    <alternativeName>
        <fullName evidence="4">ABI-binding protein</fullName>
    </alternativeName>
</protein>
<dbReference type="GO" id="GO:0005634">
    <property type="term" value="C:nucleus"/>
    <property type="evidence" value="ECO:0007669"/>
    <property type="project" value="UniProtKB-SubCell"/>
</dbReference>
<feature type="region of interest" description="Disordered" evidence="5">
    <location>
        <begin position="1"/>
        <end position="72"/>
    </location>
</feature>
<comment type="subcellular location">
    <subcellularLocation>
        <location evidence="1 4">Nucleus</location>
    </subcellularLocation>
</comment>
<feature type="compositionally biased region" description="Polar residues" evidence="5">
    <location>
        <begin position="85"/>
        <end position="97"/>
    </location>
</feature>